<proteinExistence type="predicted"/>
<dbReference type="SUPFAM" id="SSF56112">
    <property type="entry name" value="Protein kinase-like (PK-like)"/>
    <property type="match status" value="2"/>
</dbReference>
<dbReference type="PROSITE" id="PS00108">
    <property type="entry name" value="PROTEIN_KINASE_ST"/>
    <property type="match status" value="1"/>
</dbReference>
<accession>A0A6C0I3V9</accession>
<dbReference type="InterPro" id="IPR029058">
    <property type="entry name" value="AB_hydrolase_fold"/>
</dbReference>
<dbReference type="GO" id="GO:0005524">
    <property type="term" value="F:ATP binding"/>
    <property type="evidence" value="ECO:0007669"/>
    <property type="project" value="InterPro"/>
</dbReference>
<evidence type="ECO:0000313" key="3">
    <source>
        <dbReference type="EMBL" id="QHT87479.1"/>
    </source>
</evidence>
<feature type="compositionally biased region" description="Basic residues" evidence="1">
    <location>
        <begin position="730"/>
        <end position="754"/>
    </location>
</feature>
<name>A0A6C0I3V9_9ZZZZ</name>
<reference evidence="3" key="1">
    <citation type="journal article" date="2020" name="Nature">
        <title>Giant virus diversity and host interactions through global metagenomics.</title>
        <authorList>
            <person name="Schulz F."/>
            <person name="Roux S."/>
            <person name="Paez-Espino D."/>
            <person name="Jungbluth S."/>
            <person name="Walsh D.A."/>
            <person name="Denef V.J."/>
            <person name="McMahon K.D."/>
            <person name="Konstantinidis K.T."/>
            <person name="Eloe-Fadrosh E.A."/>
            <person name="Kyrpides N.C."/>
            <person name="Woyke T."/>
        </authorList>
    </citation>
    <scope>NUCLEOTIDE SEQUENCE</scope>
    <source>
        <strain evidence="3">GVMAG-M-3300023184-190</strain>
    </source>
</reference>
<dbReference type="InterPro" id="IPR000719">
    <property type="entry name" value="Prot_kinase_dom"/>
</dbReference>
<dbReference type="Gene3D" id="1.10.510.10">
    <property type="entry name" value="Transferase(Phosphotransferase) domain 1"/>
    <property type="match status" value="1"/>
</dbReference>
<dbReference type="AlphaFoldDB" id="A0A6C0I3V9"/>
<sequence>MSSGQQPVASGGFGCVYRPALACKDDKDTNDDTVSYDNKVTKLMTNDAAEEELEEYKLINIVDPDAQYYPGKPEHCYAAKNETQIAAAKNCEIVEDEEFSDDEIFDEFSLLQLKDGGMDLLKFGDAVEGWPVTAENVNKIMDFWKAAKNYFDAILTYKRSSIIHHDLKAQNLLYNQTNNRALITDFGLTVTFSDELINAKNSNRLGWTWFNFPVERFLYSPANYEKYVLEKGGSINWETQVKENSSLEKTLLDPIKWFRFYSNINKTKEEIINEFQSFCVEEKARYEASESPSFTEKYNEFLSLSITKFDTYGLGFALLTFYNKCKHLITRQSVSVQLEWLFLSMVDVSCYKRPTADKALEEFEAILKLIDKADMQIYFVYGSGCNQELTEETKAQQQANYAKLADIDPENVFIKCHTTISAVDNIVKTWFGRAPLDDNEFVNDLYAELQGKINEGIKILLFGHSFGGAIVNRVAMLFNNDAKKLEQKKWKDFANKTGFYYQLQMATFGSIYIAPATSVDYMNIMNYMAIGDVAIKLNKMTEPPIDAKTFEKFLISTSQYYLTNDKKQAKKYNNAISYAEQDKCLALVETFKKKYPRSGLLANGDVEVGIQRYLNVHNGRLCNLYQVGYITWLYLYKNIPPFPSSEPLYEPPTFLKRGLLVGNTNEWTIHNSYGDTFISYLLTRRKGREPSNRIPSDEIYTISADYPAEAYFVNYKSKSKLWGQNGGTKKMGKNKKGKTHKKAKRVTRRCNKRK</sequence>
<dbReference type="EMBL" id="MN740090">
    <property type="protein sequence ID" value="QHT87479.1"/>
    <property type="molecule type" value="Genomic_DNA"/>
</dbReference>
<evidence type="ECO:0000256" key="1">
    <source>
        <dbReference type="SAM" id="MobiDB-lite"/>
    </source>
</evidence>
<dbReference type="SUPFAM" id="SSF53474">
    <property type="entry name" value="alpha/beta-Hydrolases"/>
    <property type="match status" value="1"/>
</dbReference>
<feature type="domain" description="Protein kinase" evidence="2">
    <location>
        <begin position="2"/>
        <end position="367"/>
    </location>
</feature>
<dbReference type="InterPro" id="IPR011009">
    <property type="entry name" value="Kinase-like_dom_sf"/>
</dbReference>
<dbReference type="InterPro" id="IPR008271">
    <property type="entry name" value="Ser/Thr_kinase_AS"/>
</dbReference>
<dbReference type="GO" id="GO:0004672">
    <property type="term" value="F:protein kinase activity"/>
    <property type="evidence" value="ECO:0007669"/>
    <property type="project" value="InterPro"/>
</dbReference>
<organism evidence="3">
    <name type="scientific">viral metagenome</name>
    <dbReference type="NCBI Taxonomy" id="1070528"/>
    <lineage>
        <taxon>unclassified sequences</taxon>
        <taxon>metagenomes</taxon>
        <taxon>organismal metagenomes</taxon>
    </lineage>
</organism>
<dbReference type="PROSITE" id="PS50011">
    <property type="entry name" value="PROTEIN_KINASE_DOM"/>
    <property type="match status" value="1"/>
</dbReference>
<protein>
    <recommendedName>
        <fullName evidence="2">Protein kinase domain-containing protein</fullName>
    </recommendedName>
</protein>
<feature type="region of interest" description="Disordered" evidence="1">
    <location>
        <begin position="723"/>
        <end position="754"/>
    </location>
</feature>
<evidence type="ECO:0000259" key="2">
    <source>
        <dbReference type="PROSITE" id="PS50011"/>
    </source>
</evidence>